<dbReference type="RefSeq" id="WP_103436526.1">
    <property type="nucleotide sequence ID" value="NZ_MIND01000018.1"/>
</dbReference>
<dbReference type="EMBL" id="MIND01000018">
    <property type="protein sequence ID" value="POF88334.1"/>
    <property type="molecule type" value="Genomic_DNA"/>
</dbReference>
<organism evidence="1 2">
    <name type="scientific">Pseudomonas putida</name>
    <name type="common">Arthrobacter siderocapsulatus</name>
    <dbReference type="NCBI Taxonomy" id="303"/>
    <lineage>
        <taxon>Bacteria</taxon>
        <taxon>Pseudomonadati</taxon>
        <taxon>Pseudomonadota</taxon>
        <taxon>Gammaproteobacteria</taxon>
        <taxon>Pseudomonadales</taxon>
        <taxon>Pseudomonadaceae</taxon>
        <taxon>Pseudomonas</taxon>
    </lineage>
</organism>
<proteinExistence type="predicted"/>
<protein>
    <submittedName>
        <fullName evidence="1">Uncharacterized protein</fullName>
    </submittedName>
</protein>
<evidence type="ECO:0000313" key="1">
    <source>
        <dbReference type="EMBL" id="POF88334.1"/>
    </source>
</evidence>
<dbReference type="AlphaFoldDB" id="A0A2S3WBL5"/>
<reference evidence="1 2" key="1">
    <citation type="submission" date="2016-08" db="EMBL/GenBank/DDBJ databases">
        <authorList>
            <person name="Seilhamer J.J."/>
        </authorList>
    </citation>
    <scope>NUCLEOTIDE SEQUENCE [LARGE SCALE GENOMIC DNA]</scope>
    <source>
        <strain evidence="1 2">KT-27</strain>
    </source>
</reference>
<comment type="caution">
    <text evidence="1">The sequence shown here is derived from an EMBL/GenBank/DDBJ whole genome shotgun (WGS) entry which is preliminary data.</text>
</comment>
<evidence type="ECO:0000313" key="2">
    <source>
        <dbReference type="Proteomes" id="UP000237194"/>
    </source>
</evidence>
<sequence length="230" mass="25907">MSTFWRNQFEKNFVSPEEKLDLDEILQESHDVYWGSLGASLMKFHGQIDPASLAALDQIYQGEIPVQAAARDCFDYAINGRLKLSLNGAEQDRMNDSWGRLATLVLSARPDIEVFSPIIGDREMCLPKGLEKILFHALIRARLDLDTYPAFQNDEALPMFLSGEDNSGYLTLKEIAVLGQMTERAVRNAAQPTAADQLKTRKEQNQTVVDSDEALRWLKGRRGFIATRAD</sequence>
<name>A0A2S3WBL5_PSEPU</name>
<gene>
    <name evidence="1" type="ORF">BGP80_10300</name>
</gene>
<reference evidence="1 2" key="2">
    <citation type="submission" date="2018-03" db="EMBL/GenBank/DDBJ databases">
        <title>Draft genome of Pseudomonas putida strain KT-27.</title>
        <authorList>
            <person name="Yoshizawa S."/>
            <person name="Khan N.H."/>
            <person name="Nishimura M."/>
            <person name="Chiura H.X."/>
            <person name="Ogura Y."/>
            <person name="Hayashi T."/>
            <person name="Kogure K."/>
        </authorList>
    </citation>
    <scope>NUCLEOTIDE SEQUENCE [LARGE SCALE GENOMIC DNA]</scope>
    <source>
        <strain evidence="1 2">KT-27</strain>
    </source>
</reference>
<accession>A0A2S3WBL5</accession>
<dbReference type="Proteomes" id="UP000237194">
    <property type="component" value="Unassembled WGS sequence"/>
</dbReference>